<protein>
    <submittedName>
        <fullName evidence="3">Uncharacterized protein</fullName>
    </submittedName>
</protein>
<keyword evidence="2" id="KW-1133">Transmembrane helix</keyword>
<reference evidence="3 4" key="1">
    <citation type="submission" date="2020-06" db="EMBL/GenBank/DDBJ databases">
        <title>Genome mining for natural products.</title>
        <authorList>
            <person name="Zhang B."/>
            <person name="Shi J."/>
            <person name="Ge H."/>
        </authorList>
    </citation>
    <scope>NUCLEOTIDE SEQUENCE [LARGE SCALE GENOMIC DNA]</scope>
    <source>
        <strain evidence="3 4">NA02069</strain>
    </source>
</reference>
<gene>
    <name evidence="3" type="ORF">HUT05_47610</name>
</gene>
<dbReference type="RefSeq" id="WP_176573653.1">
    <property type="nucleotide sequence ID" value="NZ_CBDRGH010000038.1"/>
</dbReference>
<evidence type="ECO:0000313" key="3">
    <source>
        <dbReference type="EMBL" id="QKZ15938.1"/>
    </source>
</evidence>
<feature type="transmembrane region" description="Helical" evidence="2">
    <location>
        <begin position="68"/>
        <end position="87"/>
    </location>
</feature>
<keyword evidence="4" id="KW-1185">Reference proteome</keyword>
<dbReference type="EMBL" id="CP056041">
    <property type="protein sequence ID" value="QKZ15938.1"/>
    <property type="molecule type" value="Genomic_DNA"/>
</dbReference>
<evidence type="ECO:0000256" key="2">
    <source>
        <dbReference type="SAM" id="Phobius"/>
    </source>
</evidence>
<keyword evidence="2" id="KW-0472">Membrane</keyword>
<proteinExistence type="predicted"/>
<feature type="transmembrane region" description="Helical" evidence="2">
    <location>
        <begin position="94"/>
        <end position="117"/>
    </location>
</feature>
<sequence>MATTRLGRAPTSVAVEARPPHAATRSPHLTKRWKPSRTSPAPDPLLAHPAGPGRLPAGPCTHPEGHPLVVVTVSAVVLLGIIVFILLRGGSVRAWPALACTGFGYFLASTGAAPVIADVISTVTGWIPSI</sequence>
<keyword evidence="2" id="KW-0812">Transmembrane</keyword>
<evidence type="ECO:0000256" key="1">
    <source>
        <dbReference type="SAM" id="MobiDB-lite"/>
    </source>
</evidence>
<evidence type="ECO:0000313" key="4">
    <source>
        <dbReference type="Proteomes" id="UP000509418"/>
    </source>
</evidence>
<accession>A0A7I0Y8V7</accession>
<name>A0A7I0Y8V7_STRCX</name>
<dbReference type="Proteomes" id="UP000509418">
    <property type="component" value="Chromosome"/>
</dbReference>
<feature type="region of interest" description="Disordered" evidence="1">
    <location>
        <begin position="1"/>
        <end position="59"/>
    </location>
</feature>
<organism evidence="3 4">
    <name type="scientific">Streptomyces chartreusis</name>
    <dbReference type="NCBI Taxonomy" id="1969"/>
    <lineage>
        <taxon>Bacteria</taxon>
        <taxon>Bacillati</taxon>
        <taxon>Actinomycetota</taxon>
        <taxon>Actinomycetes</taxon>
        <taxon>Kitasatosporales</taxon>
        <taxon>Streptomycetaceae</taxon>
        <taxon>Streptomyces</taxon>
    </lineage>
</organism>
<dbReference type="AlphaFoldDB" id="A0A7I0Y8V7"/>